<feature type="region of interest" description="Disordered" evidence="1">
    <location>
        <begin position="129"/>
        <end position="154"/>
    </location>
</feature>
<dbReference type="EMBL" id="LNZH02000043">
    <property type="protein sequence ID" value="OCB92007.1"/>
    <property type="molecule type" value="Genomic_DNA"/>
</dbReference>
<dbReference type="PANTHER" id="PTHR37015:SF2">
    <property type="entry name" value="REVERSE TRANSCRIPTASE DOMAIN-CONTAINING PROTEIN"/>
    <property type="match status" value="1"/>
</dbReference>
<dbReference type="Proteomes" id="UP000757232">
    <property type="component" value="Unassembled WGS sequence"/>
</dbReference>
<protein>
    <recommendedName>
        <fullName evidence="2">Reverse transcriptase domain-containing protein</fullName>
    </recommendedName>
</protein>
<accession>A0A9Q5I5D6</accession>
<evidence type="ECO:0000256" key="1">
    <source>
        <dbReference type="SAM" id="MobiDB-lite"/>
    </source>
</evidence>
<sequence>MSAEAFSETLHFITNVKLSELDKKNTKFREHLSQVNEKADKHTDIDAIAHLEVLVDGLKEWPGARTADFNLRDIERYLEQARKDPGFPPSVLDDWNCQAQAQFDNEGTRFDFARLFGMLVNDWLRSKSPKSQDPIAASDIHSQHRSSSRETFEKVSRKETIEQKEKLESIIFVEKKIDVSALESYLDGLFADKEAKDELERMRLRIASFAAGLRGREITMEELKQVIQSVLRTDVLSEEKQATLKEFLLNPTITRELASVLNMQLSTIKSWTWPEDGVAVEPRRHLNGRTRFYLDAEILTCLLLHYLGVLWSVEFKRNLNRVLKSAAWKELPKKLSRIDHIRRDIFFGTEDSSVDKLRQQFDRDHFFMCQLPTEFETVIDHYAEGRGSEQAKRKRFGSRLDNGIRTDTPIDLKQSLLHILSADIVLNKALHGQCTVLRTDLEWFGPSLPFDTIITVLRFFGVPEDDINFMQSFLSCPIMFKDDPSKQIRVRKRGVPLSYMLSTLFGELVMFVMDFAINQKSDGLFLHRIHDDFWLWDADEMRCVDAWTEMQRYASTAGLTFNREKTGSITVGKDAVHEDLPRGDVRWGFLVMDASMDGRFKVDQAMIDRHIKELRRQLASMTSIFGWIQAYNKYMAFIVRNCGDPAVVYGRDHIDDIIDTLARIQLSLFTGMEGVQHGSIASAIASMIKDKLDVSLDDVPYGWYLWPNAAGGLEVKDPLVDMFLLRDGYVGRSVDYIIRDALWHDEWQYASAKRRWESSDADERAKKYLKLSSGKREVVSVTDPFFSLEEFTKSREERGSWWCSAYKKLLERPSQCSISCTPRLQASLELLDDGIDAFGGATDWDTLRPYWQWIIALHHDQMVKKFGSLAVVDPTTVPVGMVSVFKSSRMKWEQ</sequence>
<gene>
    <name evidence="3" type="ORF">A7U60_g662</name>
</gene>
<dbReference type="AlphaFoldDB" id="A0A9Q5I5D6"/>
<evidence type="ECO:0000259" key="2">
    <source>
        <dbReference type="PROSITE" id="PS50878"/>
    </source>
</evidence>
<dbReference type="OrthoDB" id="74545at2759"/>
<evidence type="ECO:0000313" key="4">
    <source>
        <dbReference type="Proteomes" id="UP000757232"/>
    </source>
</evidence>
<keyword evidence="4" id="KW-1185">Reference proteome</keyword>
<dbReference type="PROSITE" id="PS50878">
    <property type="entry name" value="RT_POL"/>
    <property type="match status" value="1"/>
</dbReference>
<proteinExistence type="predicted"/>
<dbReference type="InterPro" id="IPR000477">
    <property type="entry name" value="RT_dom"/>
</dbReference>
<name>A0A9Q5I5D6_SANBA</name>
<dbReference type="PANTHER" id="PTHR37015">
    <property type="entry name" value="REVERSE TRANSCRIPTASE DOMAIN-CONTAINING PROTEIN"/>
    <property type="match status" value="1"/>
</dbReference>
<comment type="caution">
    <text evidence="3">The sequence shown here is derived from an EMBL/GenBank/DDBJ whole genome shotgun (WGS) entry which is preliminary data.</text>
</comment>
<evidence type="ECO:0000313" key="3">
    <source>
        <dbReference type="EMBL" id="OCB92007.1"/>
    </source>
</evidence>
<feature type="domain" description="Reverse transcriptase" evidence="2">
    <location>
        <begin position="335"/>
        <end position="592"/>
    </location>
</feature>
<organism evidence="3 4">
    <name type="scientific">Sanghuangporus baumii</name>
    <name type="common">Phellinus baumii</name>
    <dbReference type="NCBI Taxonomy" id="108892"/>
    <lineage>
        <taxon>Eukaryota</taxon>
        <taxon>Fungi</taxon>
        <taxon>Dikarya</taxon>
        <taxon>Basidiomycota</taxon>
        <taxon>Agaricomycotina</taxon>
        <taxon>Agaricomycetes</taxon>
        <taxon>Hymenochaetales</taxon>
        <taxon>Hymenochaetaceae</taxon>
        <taxon>Sanghuangporus</taxon>
    </lineage>
</organism>
<reference evidence="3" key="1">
    <citation type="submission" date="2016-06" db="EMBL/GenBank/DDBJ databases">
        <title>Draft Genome sequence of the fungus Inonotus baumii.</title>
        <authorList>
            <person name="Zhu H."/>
            <person name="Lin W."/>
        </authorList>
    </citation>
    <scope>NUCLEOTIDE SEQUENCE</scope>
    <source>
        <strain evidence="3">821</strain>
    </source>
</reference>